<organism evidence="2 3">
    <name type="scientific">Megasphaera elsdenii CAG:570</name>
    <dbReference type="NCBI Taxonomy" id="1263087"/>
    <lineage>
        <taxon>Bacteria</taxon>
        <taxon>Bacillati</taxon>
        <taxon>Bacillota</taxon>
        <taxon>Negativicutes</taxon>
        <taxon>Veillonellales</taxon>
        <taxon>Veillonellaceae</taxon>
        <taxon>Megasphaera</taxon>
    </lineage>
</organism>
<dbReference type="Gene3D" id="3.30.70.20">
    <property type="match status" value="1"/>
</dbReference>
<feature type="domain" description="4Fe-4S ferredoxin-type" evidence="1">
    <location>
        <begin position="35"/>
        <end position="65"/>
    </location>
</feature>
<dbReference type="PANTHER" id="PTHR43193">
    <property type="match status" value="1"/>
</dbReference>
<dbReference type="PROSITE" id="PS51379">
    <property type="entry name" value="4FE4S_FER_2"/>
    <property type="match status" value="2"/>
</dbReference>
<reference evidence="2" key="1">
    <citation type="submission" date="2012-11" db="EMBL/GenBank/DDBJ databases">
        <title>Dependencies among metagenomic species, viruses, plasmids and units of genetic variation.</title>
        <authorList>
            <person name="Nielsen H.B."/>
            <person name="Almeida M."/>
            <person name="Juncker A.S."/>
            <person name="Rasmussen S."/>
            <person name="Li J."/>
            <person name="Sunagawa S."/>
            <person name="Plichta D."/>
            <person name="Gautier L."/>
            <person name="Le Chatelier E."/>
            <person name="Peletier E."/>
            <person name="Bonde I."/>
            <person name="Nielsen T."/>
            <person name="Manichanh C."/>
            <person name="Arumugam M."/>
            <person name="Batto J."/>
            <person name="Santos M.B.Q.D."/>
            <person name="Blom N."/>
            <person name="Borruel N."/>
            <person name="Burgdorf K.S."/>
            <person name="Boumezbeur F."/>
            <person name="Casellas F."/>
            <person name="Dore J."/>
            <person name="Guarner F."/>
            <person name="Hansen T."/>
            <person name="Hildebrand F."/>
            <person name="Kaas R.S."/>
            <person name="Kennedy S."/>
            <person name="Kristiansen K."/>
            <person name="Kultima J.R."/>
            <person name="Leonard P."/>
            <person name="Levenez F."/>
            <person name="Lund O."/>
            <person name="Moumen B."/>
            <person name="Le Paslier D."/>
            <person name="Pons N."/>
            <person name="Pedersen O."/>
            <person name="Prifti E."/>
            <person name="Qin J."/>
            <person name="Raes J."/>
            <person name="Tap J."/>
            <person name="Tims S."/>
            <person name="Ussery D.W."/>
            <person name="Yamada T."/>
            <person name="MetaHit consortium"/>
            <person name="Renault P."/>
            <person name="Sicheritz-Ponten T."/>
            <person name="Bork P."/>
            <person name="Wang J."/>
            <person name="Brunak S."/>
            <person name="Ehrlich S.D."/>
        </authorList>
    </citation>
    <scope>NUCLEOTIDE SEQUENCE [LARGE SCALE GENOMIC DNA]</scope>
</reference>
<dbReference type="Pfam" id="PF12838">
    <property type="entry name" value="Fer4_7"/>
    <property type="match status" value="1"/>
</dbReference>
<feature type="domain" description="4Fe-4S ferredoxin-type" evidence="1">
    <location>
        <begin position="1"/>
        <end position="30"/>
    </location>
</feature>
<evidence type="ECO:0000313" key="2">
    <source>
        <dbReference type="EMBL" id="CDF06281.1"/>
    </source>
</evidence>
<evidence type="ECO:0000313" key="3">
    <source>
        <dbReference type="Proteomes" id="UP000017908"/>
    </source>
</evidence>
<dbReference type="SUPFAM" id="SSF54862">
    <property type="entry name" value="4Fe-4S ferredoxins"/>
    <property type="match status" value="1"/>
</dbReference>
<dbReference type="InterPro" id="IPR017896">
    <property type="entry name" value="4Fe4S_Fe-S-bd"/>
</dbReference>
<name>R7N164_MEGEL</name>
<dbReference type="Pfam" id="PF04432">
    <property type="entry name" value="FrhB_FdhB_C"/>
    <property type="match status" value="1"/>
</dbReference>
<dbReference type="InterPro" id="IPR007525">
    <property type="entry name" value="FrhB_FdhB_C"/>
</dbReference>
<dbReference type="PANTHER" id="PTHR43193:SF2">
    <property type="entry name" value="POLYFERREDOXIN PROTEIN FWDF"/>
    <property type="match status" value="1"/>
</dbReference>
<gene>
    <name evidence="2" type="ORF">BN715_00394</name>
</gene>
<comment type="caution">
    <text evidence="2">The sequence shown here is derived from an EMBL/GenBank/DDBJ whole genome shotgun (WGS) entry which is preliminary data.</text>
</comment>
<protein>
    <submittedName>
        <fullName evidence="2">4Fe-4S ferredoxin iron-sulfur binding domain protein</fullName>
    </submittedName>
</protein>
<dbReference type="Proteomes" id="UP000017908">
    <property type="component" value="Unassembled WGS sequence"/>
</dbReference>
<dbReference type="AlphaFoldDB" id="R7N164"/>
<accession>R7N164</accession>
<evidence type="ECO:0000259" key="1">
    <source>
        <dbReference type="PROSITE" id="PS51379"/>
    </source>
</evidence>
<proteinExistence type="predicted"/>
<sequence>MYVHDKKEDCCGCTACMTVCSVNAITMENDEEGFKYPKINEKKCIHCNMCRKVCDFVKQHDWDALPRPVVYAAKQKSDKERAASQSGGLFAALSDAVLAMGGVVYGAAYDGEWNVIHKRAETKEARNEMRGSKYVQSDMQDTFHRVGEDLKNGRIVLFSGTHCQCAGLKSLLETCRVKTENLYLVDIVCHGVPSPNVYRAFQNFMEKKYSGKIENFNFRNKNKFGWHSHVESTIINGKQYDTKLYVDLFYGHNTLRPSCYQCPYKHIVHVTDITISDYWGVEKWAPDFDDNRGISLVLLNTQNGKKLFDLSKAHLDYLKSNTKDCLQPPLQHPFSRPATRDQFWQDFENKPFEYILTHYTNDYGWKTHVKKTIKKTAKTVLPGSAIVFIKKVLRKS</sequence>
<dbReference type="InterPro" id="IPR052977">
    <property type="entry name" value="Polyferredoxin-like_ET"/>
</dbReference>
<dbReference type="EMBL" id="CBKE010000416">
    <property type="protein sequence ID" value="CDF06281.1"/>
    <property type="molecule type" value="Genomic_DNA"/>
</dbReference>